<reference evidence="2" key="1">
    <citation type="submission" date="2020-05" db="EMBL/GenBank/DDBJ databases">
        <title>Mycena genomes resolve the evolution of fungal bioluminescence.</title>
        <authorList>
            <person name="Tsai I.J."/>
        </authorList>
    </citation>
    <scope>NUCLEOTIDE SEQUENCE</scope>
    <source>
        <strain evidence="2">160909Yilan</strain>
    </source>
</reference>
<feature type="compositionally biased region" description="Low complexity" evidence="1">
    <location>
        <begin position="254"/>
        <end position="268"/>
    </location>
</feature>
<protein>
    <submittedName>
        <fullName evidence="2">Uncharacterized protein</fullName>
    </submittedName>
</protein>
<organism evidence="2 3">
    <name type="scientific">Mycena sanguinolenta</name>
    <dbReference type="NCBI Taxonomy" id="230812"/>
    <lineage>
        <taxon>Eukaryota</taxon>
        <taxon>Fungi</taxon>
        <taxon>Dikarya</taxon>
        <taxon>Basidiomycota</taxon>
        <taxon>Agaricomycotina</taxon>
        <taxon>Agaricomycetes</taxon>
        <taxon>Agaricomycetidae</taxon>
        <taxon>Agaricales</taxon>
        <taxon>Marasmiineae</taxon>
        <taxon>Mycenaceae</taxon>
        <taxon>Mycena</taxon>
    </lineage>
</organism>
<evidence type="ECO:0000256" key="1">
    <source>
        <dbReference type="SAM" id="MobiDB-lite"/>
    </source>
</evidence>
<keyword evidence="3" id="KW-1185">Reference proteome</keyword>
<proteinExistence type="predicted"/>
<feature type="compositionally biased region" description="Low complexity" evidence="1">
    <location>
        <begin position="62"/>
        <end position="72"/>
    </location>
</feature>
<feature type="region of interest" description="Disordered" evidence="1">
    <location>
        <begin position="1"/>
        <end position="104"/>
    </location>
</feature>
<feature type="compositionally biased region" description="Low complexity" evidence="1">
    <location>
        <begin position="83"/>
        <end position="97"/>
    </location>
</feature>
<dbReference type="AlphaFoldDB" id="A0A8H7CND1"/>
<accession>A0A8H7CND1</accession>
<name>A0A8H7CND1_9AGAR</name>
<evidence type="ECO:0000313" key="2">
    <source>
        <dbReference type="EMBL" id="KAF7341638.1"/>
    </source>
</evidence>
<comment type="caution">
    <text evidence="2">The sequence shown here is derived from an EMBL/GenBank/DDBJ whole genome shotgun (WGS) entry which is preliminary data.</text>
</comment>
<feature type="region of interest" description="Disordered" evidence="1">
    <location>
        <begin position="248"/>
        <end position="268"/>
    </location>
</feature>
<gene>
    <name evidence="2" type="ORF">MSAN_02061500</name>
</gene>
<dbReference type="Proteomes" id="UP000623467">
    <property type="component" value="Unassembled WGS sequence"/>
</dbReference>
<dbReference type="EMBL" id="JACAZH010000027">
    <property type="protein sequence ID" value="KAF7341638.1"/>
    <property type="molecule type" value="Genomic_DNA"/>
</dbReference>
<evidence type="ECO:0000313" key="3">
    <source>
        <dbReference type="Proteomes" id="UP000623467"/>
    </source>
</evidence>
<sequence length="268" mass="28832">MRDWTGRTRGGRAARGKAGSKAAQTVATTQGQREGEEESAPAQRLPNAKQYAKQDLQEVGTAALDNAEAATARSNRRKSDGLPARSRAARIPASEAANNEVTQTKQNRNATHLCLGLPLIPLLLCRHLLPLRLLRLHVHIPCALGGLLQLVLRRLERLFRDGELVGEGLDVVLALEERLLELLDVRFGGFGARGGGVDFVAELDEALSGVLARRSAMDAESEKDSRRARGDVIELAIGATDAGLETEANAPPLSYQSSSSMLSFNNRA</sequence>